<dbReference type="Ensembl" id="ENSMUST00000126098.2">
    <property type="protein sequence ID" value="ENSMUSP00000115440.2"/>
    <property type="gene ID" value="ENSMUSG00000029055.18"/>
</dbReference>
<dbReference type="ExpressionAtlas" id="A6PWW4">
    <property type="expression patterns" value="baseline and differential"/>
</dbReference>
<dbReference type="AlphaFoldDB" id="A6PWW4"/>
<reference evidence="1" key="4">
    <citation type="submission" date="2025-09" db="UniProtKB">
        <authorList>
            <consortium name="Ensembl"/>
        </authorList>
    </citation>
    <scope>IDENTIFICATION</scope>
    <source>
        <strain evidence="1">C57BL/6J</strain>
    </source>
</reference>
<evidence type="ECO:0000313" key="3">
    <source>
        <dbReference type="Proteomes" id="UP000000589"/>
    </source>
</evidence>
<feature type="non-terminal residue" evidence="1">
    <location>
        <position position="57"/>
    </location>
</feature>
<accession>A6PWW4</accession>
<sequence>MPTLQEGSEVLFCRVRCSCPAATVPDFKSNPGDVWRRVERCMSAMQEGTQMVKLRGS</sequence>
<keyword evidence="4" id="KW-1267">Proteomics identification</keyword>
<evidence type="ECO:0000313" key="2">
    <source>
        <dbReference type="MGI" id="MGI:2443078"/>
    </source>
</evidence>
<dbReference type="Bgee" id="ENSMUSG00000029055">
    <property type="expression patterns" value="Expressed in habenula and 141 other cell types or tissues"/>
</dbReference>
<reference evidence="1" key="3">
    <citation type="submission" date="2025-08" db="UniProtKB">
        <authorList>
            <consortium name="Ensembl"/>
        </authorList>
    </citation>
    <scope>IDENTIFICATION</scope>
    <source>
        <strain evidence="1">C57BL/6J</strain>
    </source>
</reference>
<dbReference type="Proteomes" id="UP000000589">
    <property type="component" value="Chromosome 4"/>
</dbReference>
<dbReference type="GeneTree" id="ENSGT00940000158374"/>
<organism evidence="1 3">
    <name type="scientific">Mus musculus</name>
    <name type="common">Mouse</name>
    <dbReference type="NCBI Taxonomy" id="10090"/>
    <lineage>
        <taxon>Eukaryota</taxon>
        <taxon>Metazoa</taxon>
        <taxon>Chordata</taxon>
        <taxon>Craniata</taxon>
        <taxon>Vertebrata</taxon>
        <taxon>Euteleostomi</taxon>
        <taxon>Mammalia</taxon>
        <taxon>Eutheria</taxon>
        <taxon>Euarchontoglires</taxon>
        <taxon>Glires</taxon>
        <taxon>Rodentia</taxon>
        <taxon>Myomorpha</taxon>
        <taxon>Muroidea</taxon>
        <taxon>Muridae</taxon>
        <taxon>Murinae</taxon>
        <taxon>Mus</taxon>
        <taxon>Mus</taxon>
    </lineage>
</organism>
<proteinExistence type="evidence at protein level"/>
<reference evidence="1 3" key="1">
    <citation type="journal article" date="2009" name="PLoS Biol.">
        <title>Lineage-specific biology revealed by a finished genome assembly of the mouse.</title>
        <authorList>
            <consortium name="Mouse Genome Sequencing Consortium"/>
            <person name="Church D.M."/>
            <person name="Goodstadt L."/>
            <person name="Hillier L.W."/>
            <person name="Zody M.C."/>
            <person name="Goldstein S."/>
            <person name="She X."/>
            <person name="Bult C.J."/>
            <person name="Agarwala R."/>
            <person name="Cherry J.L."/>
            <person name="DiCuccio M."/>
            <person name="Hlavina W."/>
            <person name="Kapustin Y."/>
            <person name="Meric P."/>
            <person name="Maglott D."/>
            <person name="Birtle Z."/>
            <person name="Marques A.C."/>
            <person name="Graves T."/>
            <person name="Zhou S."/>
            <person name="Teague B."/>
            <person name="Potamousis K."/>
            <person name="Churas C."/>
            <person name="Place M."/>
            <person name="Herschleb J."/>
            <person name="Runnheim R."/>
            <person name="Forrest D."/>
            <person name="Amos-Landgraf J."/>
            <person name="Schwartz D.C."/>
            <person name="Cheng Z."/>
            <person name="Lindblad-Toh K."/>
            <person name="Eichler E.E."/>
            <person name="Ponting C.P."/>
        </authorList>
    </citation>
    <scope>NUCLEOTIDE SEQUENCE [LARGE SCALE GENOMIC DNA]</scope>
    <source>
        <strain evidence="1 3">C57BL/6J</strain>
    </source>
</reference>
<dbReference type="HOGENOM" id="CLU_3001753_0_0_1"/>
<dbReference type="AGR" id="MGI:2443078"/>
<keyword evidence="3" id="KW-1185">Reference proteome</keyword>
<dbReference type="MGI" id="MGI:2443078">
    <property type="gene designation" value="Plch2"/>
</dbReference>
<evidence type="ECO:0000313" key="1">
    <source>
        <dbReference type="Ensembl" id="ENSMUSP00000115440.2"/>
    </source>
</evidence>
<protein>
    <submittedName>
        <fullName evidence="1">Phospholipase C, eta 2</fullName>
    </submittedName>
</protein>
<evidence type="ECO:0007829" key="4">
    <source>
        <dbReference type="ProteomicsDB" id="A6PWW4"/>
    </source>
</evidence>
<name>A6PWW4_MOUSE</name>
<dbReference type="Antibodypedia" id="1163">
    <property type="antibodies" value="25 antibodies from 13 providers"/>
</dbReference>
<dbReference type="VEuPathDB" id="HostDB:ENSMUSG00000029055"/>
<dbReference type="ProteomicsDB" id="322263"/>
<gene>
    <name evidence="1 2" type="primary">Plch2</name>
</gene>
<reference evidence="1 3" key="2">
    <citation type="journal article" date="2011" name="PLoS Biol.">
        <title>Modernizing reference genome assemblies.</title>
        <authorList>
            <person name="Church D.M."/>
            <person name="Schneider V.A."/>
            <person name="Graves T."/>
            <person name="Auger K."/>
            <person name="Cunningham F."/>
            <person name="Bouk N."/>
            <person name="Chen H.C."/>
            <person name="Agarwala R."/>
            <person name="McLaren W.M."/>
            <person name="Ritchie G.R."/>
            <person name="Albracht D."/>
            <person name="Kremitzki M."/>
            <person name="Rock S."/>
            <person name="Kotkiewicz H."/>
            <person name="Kremitzki C."/>
            <person name="Wollam A."/>
            <person name="Trani L."/>
            <person name="Fulton L."/>
            <person name="Fulton R."/>
            <person name="Matthews L."/>
            <person name="Whitehead S."/>
            <person name="Chow W."/>
            <person name="Torrance J."/>
            <person name="Dunn M."/>
            <person name="Harden G."/>
            <person name="Threadgold G."/>
            <person name="Wood J."/>
            <person name="Collins J."/>
            <person name="Heath P."/>
            <person name="Griffiths G."/>
            <person name="Pelan S."/>
            <person name="Grafham D."/>
            <person name="Eichler E.E."/>
            <person name="Weinstock G."/>
            <person name="Mardis E.R."/>
            <person name="Wilson R.K."/>
            <person name="Howe K."/>
            <person name="Flicek P."/>
            <person name="Hubbard T."/>
        </authorList>
    </citation>
    <scope>NUCLEOTIDE SEQUENCE [LARGE SCALE GENOMIC DNA]</scope>
    <source>
        <strain evidence="1 3">C57BL/6J</strain>
    </source>
</reference>